<protein>
    <submittedName>
        <fullName evidence="1">Uncharacterized protein</fullName>
    </submittedName>
</protein>
<keyword evidence="2" id="KW-1185">Reference proteome</keyword>
<dbReference type="EMBL" id="CM042884">
    <property type="protein sequence ID" value="KAI4371184.1"/>
    <property type="molecule type" value="Genomic_DNA"/>
</dbReference>
<comment type="caution">
    <text evidence="1">The sequence shown here is derived from an EMBL/GenBank/DDBJ whole genome shotgun (WGS) entry which is preliminary data.</text>
</comment>
<dbReference type="Proteomes" id="UP001057402">
    <property type="component" value="Chromosome 5"/>
</dbReference>
<accession>A0ACB9QX15</accession>
<sequence length="579" mass="65055">MVNIRSKDSPNGSESPRVEIGEIDTRAPFQSVMAAVSLFGEVATKGRPSIRRNKSSSENVLDKETQLLLAQRETNKFKQVLEITEITKAKALGELDKAKRTVQELTAKLNKALDSKKQAMEAAESVRDKATHLERVKSQNEAGITAWKKELCTTRDQYREAAAELDAAKQELAKMRQDFDSALEAKTAAFQHAAEARRSAKINLERASELSDQIGMMRGSLEHLKATSGQAQVEQAKIVEEKEARLQAYKISKEEAERKIACLKEELINSQEVKVLESRLADMTEEIEAVKEEMKRVHMSDMDSAKSIMMDLDHAARALQNVAHEEISYRNLIASLGKELENAKKEHVWLEDQEREIESSVMHLQSELQNSKSKLMEIPMRGDASATTHQETTCTMINSQGKAEEDKADAEKIRRAVEELKRDAEIHRAAEQEAKRRLELALEEAKAKKTSERAALERMKSMSAKIDAADPSVSPARGWIKMPLQHFESMSRKVEESDNLAEMKLAAANFQMEAVSVKKSETENRVDAILKVIEEIKAATELALKQAEMEEAAKMAIEGELTKRRQNQHEAETSSIFED</sequence>
<proteinExistence type="predicted"/>
<evidence type="ECO:0000313" key="1">
    <source>
        <dbReference type="EMBL" id="KAI4371184.1"/>
    </source>
</evidence>
<reference evidence="2" key="1">
    <citation type="journal article" date="2023" name="Front. Plant Sci.">
        <title>Chromosomal-level genome assembly of Melastoma candidum provides insights into trichome evolution.</title>
        <authorList>
            <person name="Zhong Y."/>
            <person name="Wu W."/>
            <person name="Sun C."/>
            <person name="Zou P."/>
            <person name="Liu Y."/>
            <person name="Dai S."/>
            <person name="Zhou R."/>
        </authorList>
    </citation>
    <scope>NUCLEOTIDE SEQUENCE [LARGE SCALE GENOMIC DNA]</scope>
</reference>
<evidence type="ECO:0000313" key="2">
    <source>
        <dbReference type="Proteomes" id="UP001057402"/>
    </source>
</evidence>
<name>A0ACB9QX15_9MYRT</name>
<gene>
    <name evidence="1" type="ORF">MLD38_019450</name>
</gene>
<organism evidence="1 2">
    <name type="scientific">Melastoma candidum</name>
    <dbReference type="NCBI Taxonomy" id="119954"/>
    <lineage>
        <taxon>Eukaryota</taxon>
        <taxon>Viridiplantae</taxon>
        <taxon>Streptophyta</taxon>
        <taxon>Embryophyta</taxon>
        <taxon>Tracheophyta</taxon>
        <taxon>Spermatophyta</taxon>
        <taxon>Magnoliopsida</taxon>
        <taxon>eudicotyledons</taxon>
        <taxon>Gunneridae</taxon>
        <taxon>Pentapetalae</taxon>
        <taxon>rosids</taxon>
        <taxon>malvids</taxon>
        <taxon>Myrtales</taxon>
        <taxon>Melastomataceae</taxon>
        <taxon>Melastomatoideae</taxon>
        <taxon>Melastomateae</taxon>
        <taxon>Melastoma</taxon>
    </lineage>
</organism>